<reference evidence="2 3" key="1">
    <citation type="submission" date="2018-06" db="EMBL/GenBank/DDBJ databases">
        <title>Draft sequence of Acidithiobacillus ferrooxidans CCM 4253.</title>
        <authorList>
            <person name="Moya-Beltran A."/>
            <person name="Castro M."/>
            <person name="Covarrubias P.C."/>
            <person name="Issotta F."/>
            <person name="Janiczek O."/>
            <person name="Mandl M."/>
            <person name="Kucera J."/>
            <person name="Quatrini R."/>
        </authorList>
    </citation>
    <scope>NUCLEOTIDE SEQUENCE [LARGE SCALE GENOMIC DNA]</scope>
    <source>
        <strain evidence="2 3">CCM 4253</strain>
    </source>
</reference>
<feature type="signal peptide" evidence="1">
    <location>
        <begin position="1"/>
        <end position="20"/>
    </location>
</feature>
<dbReference type="RefSeq" id="WP_009561563.1">
    <property type="nucleotide sequence ID" value="NZ_AP025160.1"/>
</dbReference>
<evidence type="ECO:0000313" key="2">
    <source>
        <dbReference type="EMBL" id="PZD82925.1"/>
    </source>
</evidence>
<organism evidence="2 3">
    <name type="scientific">Acidithiobacillus ferrooxidans</name>
    <name type="common">Thiobacillus ferrooxidans</name>
    <dbReference type="NCBI Taxonomy" id="920"/>
    <lineage>
        <taxon>Bacteria</taxon>
        <taxon>Pseudomonadati</taxon>
        <taxon>Pseudomonadota</taxon>
        <taxon>Acidithiobacillia</taxon>
        <taxon>Acidithiobacillales</taxon>
        <taxon>Acidithiobacillaceae</taxon>
        <taxon>Acidithiobacillus</taxon>
    </lineage>
</organism>
<evidence type="ECO:0000313" key="3">
    <source>
        <dbReference type="Proteomes" id="UP000248886"/>
    </source>
</evidence>
<dbReference type="AlphaFoldDB" id="A0A2W1KKA6"/>
<feature type="chain" id="PRO_5016059626" description="Lipoprotein" evidence="1">
    <location>
        <begin position="21"/>
        <end position="127"/>
    </location>
</feature>
<gene>
    <name evidence="2" type="ORF">DN052_04680</name>
</gene>
<evidence type="ECO:0000256" key="1">
    <source>
        <dbReference type="SAM" id="SignalP"/>
    </source>
</evidence>
<comment type="caution">
    <text evidence="2">The sequence shown here is derived from an EMBL/GenBank/DDBJ whole genome shotgun (WGS) entry which is preliminary data.</text>
</comment>
<dbReference type="OrthoDB" id="5298147at2"/>
<keyword evidence="1" id="KW-0732">Signal</keyword>
<dbReference type="Proteomes" id="UP000248886">
    <property type="component" value="Unassembled WGS sequence"/>
</dbReference>
<dbReference type="PROSITE" id="PS51257">
    <property type="entry name" value="PROKAR_LIPOPROTEIN"/>
    <property type="match status" value="1"/>
</dbReference>
<sequence length="127" mass="13564">MNKRWLLLGMMILSPLWLSACSTESGPLAAVYTGQSIHYYPRPFQPTLTAATRVLGQMHCVILGTGSAGGPSRGSVIHARTGHTLVDVTVTSKGPQVTAVTTRFGLLGSVQDDRRFHFLLKSALGLG</sequence>
<protein>
    <recommendedName>
        <fullName evidence="4">Lipoprotein</fullName>
    </recommendedName>
</protein>
<accession>A0A2W1KKA6</accession>
<name>A0A2W1KKA6_ACIFR</name>
<dbReference type="GeneID" id="65279949"/>
<dbReference type="EMBL" id="QKQP01000001">
    <property type="protein sequence ID" value="PZD82925.1"/>
    <property type="molecule type" value="Genomic_DNA"/>
</dbReference>
<proteinExistence type="predicted"/>
<evidence type="ECO:0008006" key="4">
    <source>
        <dbReference type="Google" id="ProtNLM"/>
    </source>
</evidence>